<feature type="domain" description="Amidase" evidence="5">
    <location>
        <begin position="40"/>
        <end position="430"/>
    </location>
</feature>
<name>A0A0K2H2L7_9CORY</name>
<organism evidence="6 7">
    <name type="scientific">Corynebacterium lactis RW2-5</name>
    <dbReference type="NCBI Taxonomy" id="1408189"/>
    <lineage>
        <taxon>Bacteria</taxon>
        <taxon>Bacillati</taxon>
        <taxon>Actinomycetota</taxon>
        <taxon>Actinomycetes</taxon>
        <taxon>Mycobacteriales</taxon>
        <taxon>Corynebacteriaceae</taxon>
        <taxon>Corynebacterium</taxon>
    </lineage>
</organism>
<dbReference type="GO" id="GO:0004040">
    <property type="term" value="F:amidase activity"/>
    <property type="evidence" value="ECO:0007669"/>
    <property type="project" value="UniProtKB-EC"/>
</dbReference>
<dbReference type="AlphaFoldDB" id="A0A0K2H2L7"/>
<dbReference type="EMBL" id="CP006841">
    <property type="protein sequence ID" value="ALA68285.1"/>
    <property type="molecule type" value="Genomic_DNA"/>
</dbReference>
<dbReference type="STRING" id="1408189.CLAC_12025"/>
<evidence type="ECO:0000256" key="2">
    <source>
        <dbReference type="ARBA" id="ARBA00009199"/>
    </source>
</evidence>
<dbReference type="InterPro" id="IPR036928">
    <property type="entry name" value="AS_sf"/>
</dbReference>
<dbReference type="KEGG" id="clw:CLAC_12025"/>
<comment type="similarity">
    <text evidence="2">Belongs to the amidase family.</text>
</comment>
<gene>
    <name evidence="6" type="ORF">CLAC_12025</name>
</gene>
<protein>
    <recommendedName>
        <fullName evidence="3">amidase</fullName>
        <ecNumber evidence="3">3.5.1.4</ecNumber>
    </recommendedName>
</protein>
<evidence type="ECO:0000256" key="4">
    <source>
        <dbReference type="SAM" id="MobiDB-lite"/>
    </source>
</evidence>
<dbReference type="PANTHER" id="PTHR11895:SF7">
    <property type="entry name" value="GLUTAMYL-TRNA(GLN) AMIDOTRANSFERASE SUBUNIT A, MITOCHONDRIAL"/>
    <property type="match status" value="1"/>
</dbReference>
<accession>A0A0K2H2L7</accession>
<dbReference type="EC" id="3.5.1.4" evidence="3"/>
<dbReference type="PROSITE" id="PS00571">
    <property type="entry name" value="AMIDASES"/>
    <property type="match status" value="1"/>
</dbReference>
<dbReference type="InterPro" id="IPR020556">
    <property type="entry name" value="Amidase_CS"/>
</dbReference>
<evidence type="ECO:0000259" key="5">
    <source>
        <dbReference type="Pfam" id="PF01425"/>
    </source>
</evidence>
<dbReference type="PATRIC" id="fig|1408189.4.peg.2426"/>
<dbReference type="InterPro" id="IPR000120">
    <property type="entry name" value="Amidase"/>
</dbReference>
<dbReference type="Pfam" id="PF01425">
    <property type="entry name" value="Amidase"/>
    <property type="match status" value="1"/>
</dbReference>
<evidence type="ECO:0000313" key="7">
    <source>
        <dbReference type="Proteomes" id="UP000058446"/>
    </source>
</evidence>
<dbReference type="SUPFAM" id="SSF75304">
    <property type="entry name" value="Amidase signature (AS) enzymes"/>
    <property type="match status" value="1"/>
</dbReference>
<sequence length="473" mass="49555">MTLPSDTSARALTAAVRSGQLRAVEVARHFAPLADAASRAPEQSGVAASLAERALERAVELDKSGVSGGGAHSFELLGLPVAVKDLFTIEGVDCTMGSARLSFRASETSEPVAKLLARGAVPTCTTHTSEVGMTAYTEPIDLPAPRNPYFGAKSPAGNDPALTPPLTPGGSSGGSAVAVATGVVPVALGSDGGGSIRVPAACCGLVGLKPSHDITHGHLSTPAFLTRSLSDAALLAGVPFPSSDGPASVGQSAPGNRQRTSRPLRIGVTVEPFHAEVGVDKRWANGVWAAADALANAGYEVVEVPGPYDAEGPDAFEIFRRTITRLAARLPEADYSQMVRWIRESGRAIGAEEAARTHAQRMELPGRIRRRWDVDAVITPTLAFDPPRIGHFSSLKPWEDFEEQTRWTPWLSLWNLTGWASLSVPVGARASAESTAGSAHSTTPTMPATSINIGAVRCGEAELLRVARDCWEV</sequence>
<evidence type="ECO:0000313" key="6">
    <source>
        <dbReference type="EMBL" id="ALA68285.1"/>
    </source>
</evidence>
<keyword evidence="7" id="KW-1185">Reference proteome</keyword>
<dbReference type="Proteomes" id="UP000058446">
    <property type="component" value="Chromosome"/>
</dbReference>
<feature type="region of interest" description="Disordered" evidence="4">
    <location>
        <begin position="152"/>
        <end position="173"/>
    </location>
</feature>
<comment type="catalytic activity">
    <reaction evidence="1">
        <text>a monocarboxylic acid amide + H2O = a monocarboxylate + NH4(+)</text>
        <dbReference type="Rhea" id="RHEA:12020"/>
        <dbReference type="ChEBI" id="CHEBI:15377"/>
        <dbReference type="ChEBI" id="CHEBI:28938"/>
        <dbReference type="ChEBI" id="CHEBI:35757"/>
        <dbReference type="ChEBI" id="CHEBI:83628"/>
        <dbReference type="EC" id="3.5.1.4"/>
    </reaction>
</comment>
<dbReference type="OrthoDB" id="5175573at2"/>
<dbReference type="RefSeq" id="WP_053413079.1">
    <property type="nucleotide sequence ID" value="NZ_CP006841.1"/>
</dbReference>
<dbReference type="Gene3D" id="3.90.1300.10">
    <property type="entry name" value="Amidase signature (AS) domain"/>
    <property type="match status" value="1"/>
</dbReference>
<reference evidence="6 7" key="1">
    <citation type="submission" date="2013-10" db="EMBL/GenBank/DDBJ databases">
        <title>Complete genome sequence of Corynebacterium lactis DSM 45799(T), isolated from raw cow milk.</title>
        <authorList>
            <person name="Ruckert C."/>
            <person name="Albersmeier A."/>
            <person name="Lipski A."/>
            <person name="Kalinowski J."/>
        </authorList>
    </citation>
    <scope>NUCLEOTIDE SEQUENCE [LARGE SCALE GENOMIC DNA]</scope>
    <source>
        <strain evidence="6 7">RW2-5</strain>
    </source>
</reference>
<proteinExistence type="inferred from homology"/>
<evidence type="ECO:0000256" key="3">
    <source>
        <dbReference type="ARBA" id="ARBA00012922"/>
    </source>
</evidence>
<evidence type="ECO:0000256" key="1">
    <source>
        <dbReference type="ARBA" id="ARBA00001311"/>
    </source>
</evidence>
<dbReference type="InterPro" id="IPR023631">
    <property type="entry name" value="Amidase_dom"/>
</dbReference>
<dbReference type="PANTHER" id="PTHR11895">
    <property type="entry name" value="TRANSAMIDASE"/>
    <property type="match status" value="1"/>
</dbReference>